<comment type="caution">
    <text evidence="1">The sequence shown here is derived from an EMBL/GenBank/DDBJ whole genome shotgun (WGS) entry which is preliminary data.</text>
</comment>
<name>A0A2G5UNC3_9PELO</name>
<organism evidence="1 2">
    <name type="scientific">Caenorhabditis nigoni</name>
    <dbReference type="NCBI Taxonomy" id="1611254"/>
    <lineage>
        <taxon>Eukaryota</taxon>
        <taxon>Metazoa</taxon>
        <taxon>Ecdysozoa</taxon>
        <taxon>Nematoda</taxon>
        <taxon>Chromadorea</taxon>
        <taxon>Rhabditida</taxon>
        <taxon>Rhabditina</taxon>
        <taxon>Rhabditomorpha</taxon>
        <taxon>Rhabditoidea</taxon>
        <taxon>Rhabditidae</taxon>
        <taxon>Peloderinae</taxon>
        <taxon>Caenorhabditis</taxon>
    </lineage>
</organism>
<dbReference type="AlphaFoldDB" id="A0A2G5UNC3"/>
<evidence type="ECO:0000313" key="2">
    <source>
        <dbReference type="Proteomes" id="UP000230233"/>
    </source>
</evidence>
<reference evidence="2" key="1">
    <citation type="submission" date="2017-10" db="EMBL/GenBank/DDBJ databases">
        <title>Rapid genome shrinkage in a self-fertile nematode reveals novel sperm competition proteins.</title>
        <authorList>
            <person name="Yin D."/>
            <person name="Schwarz E.M."/>
            <person name="Thomas C.G."/>
            <person name="Felde R.L."/>
            <person name="Korf I.F."/>
            <person name="Cutter A.D."/>
            <person name="Schartner C.M."/>
            <person name="Ralston E.J."/>
            <person name="Meyer B.J."/>
            <person name="Haag E.S."/>
        </authorList>
    </citation>
    <scope>NUCLEOTIDE SEQUENCE [LARGE SCALE GENOMIC DNA]</scope>
    <source>
        <strain evidence="2">JU1422</strain>
    </source>
</reference>
<proteinExistence type="predicted"/>
<sequence>MPEVAIVHYQEPSVKVFIRPLEVTVPAEYLSQKPEVPQKTYWSTMTSHMSAATETSIKRWSIPEKVTEEGQKPGPVSCEHLF</sequence>
<dbReference type="EMBL" id="PDUG01000003">
    <property type="protein sequence ID" value="PIC40736.1"/>
    <property type="molecule type" value="Genomic_DNA"/>
</dbReference>
<protein>
    <submittedName>
        <fullName evidence="1">Uncharacterized protein</fullName>
    </submittedName>
</protein>
<dbReference type="Proteomes" id="UP000230233">
    <property type="component" value="Chromosome III"/>
</dbReference>
<dbReference type="OrthoDB" id="5864875at2759"/>
<evidence type="ECO:0000313" key="1">
    <source>
        <dbReference type="EMBL" id="PIC40736.1"/>
    </source>
</evidence>
<gene>
    <name evidence="1" type="primary">Cnig_chr_III.g8380</name>
    <name evidence="1" type="ORF">B9Z55_008380</name>
</gene>
<accession>A0A2G5UNC3</accession>
<keyword evidence="2" id="KW-1185">Reference proteome</keyword>